<dbReference type="Proteomes" id="UP000008181">
    <property type="component" value="Chromosome 3"/>
</dbReference>
<keyword evidence="2" id="KW-1185">Reference proteome</keyword>
<dbReference type="PROSITE" id="PS00564">
    <property type="entry name" value="ARGININOSUCCIN_SYN_1"/>
    <property type="match status" value="1"/>
</dbReference>
<dbReference type="KEGG" id="ttt:THITE_160376"/>
<dbReference type="GO" id="GO:0004055">
    <property type="term" value="F:argininosuccinate synthase activity"/>
    <property type="evidence" value="ECO:0007669"/>
    <property type="project" value="InterPro"/>
</dbReference>
<dbReference type="GeneID" id="11515961"/>
<name>G2R7R0_THETT</name>
<protein>
    <submittedName>
        <fullName evidence="1">Uncharacterized protein</fullName>
    </submittedName>
</protein>
<dbReference type="RefSeq" id="XP_003654305.1">
    <property type="nucleotide sequence ID" value="XM_003654257.1"/>
</dbReference>
<sequence length="208" mass="23573">MYYRVQNLEDFPEALTPARAMLQSLLAQELLMARDKASPFNVLDIEEFDPARLRKPMEAKYAHVRHEFESYVQRRQAGGGPELFKTFEEACQFLKSSAPWNYVDGAWLARFHQITTRFALRDIFSEELGDGDLEKNHVVLYGGLLRSIGVNLPDGDSADFIDPRDGMEDRRPSAGTGATSPMTKRRVCLAYSGGLDTSCILKYLLVMR</sequence>
<reference evidence="1 2" key="1">
    <citation type="journal article" date="2011" name="Nat. Biotechnol.">
        <title>Comparative genomic analysis of the thermophilic biomass-degrading fungi Myceliophthora thermophila and Thielavia terrestris.</title>
        <authorList>
            <person name="Berka R.M."/>
            <person name="Grigoriev I.V."/>
            <person name="Otillar R."/>
            <person name="Salamov A."/>
            <person name="Grimwood J."/>
            <person name="Reid I."/>
            <person name="Ishmael N."/>
            <person name="John T."/>
            <person name="Darmond C."/>
            <person name="Moisan M.-C."/>
            <person name="Henrissat B."/>
            <person name="Coutinho P.M."/>
            <person name="Lombard V."/>
            <person name="Natvig D.O."/>
            <person name="Lindquist E."/>
            <person name="Schmutz J."/>
            <person name="Lucas S."/>
            <person name="Harris P."/>
            <person name="Powlowski J."/>
            <person name="Bellemare A."/>
            <person name="Taylor D."/>
            <person name="Butler G."/>
            <person name="de Vries R.P."/>
            <person name="Allijn I.E."/>
            <person name="van den Brink J."/>
            <person name="Ushinsky S."/>
            <person name="Storms R."/>
            <person name="Powell A.J."/>
            <person name="Paulsen I.T."/>
            <person name="Elbourne L.D.H."/>
            <person name="Baker S.E."/>
            <person name="Magnuson J."/>
            <person name="LaBoissiere S."/>
            <person name="Clutterbuck A.J."/>
            <person name="Martinez D."/>
            <person name="Wogulis M."/>
            <person name="de Leon A.L."/>
            <person name="Rey M.W."/>
            <person name="Tsang A."/>
        </authorList>
    </citation>
    <scope>NUCLEOTIDE SEQUENCE [LARGE SCALE GENOMIC DNA]</scope>
    <source>
        <strain evidence="2">ATCC 38088 / NRRL 8126</strain>
    </source>
</reference>
<dbReference type="Pfam" id="PF14518">
    <property type="entry name" value="Haem_oxygenas_2"/>
    <property type="match status" value="1"/>
</dbReference>
<gene>
    <name evidence="1" type="ORF">THITE_160376</name>
</gene>
<dbReference type="InterPro" id="IPR014729">
    <property type="entry name" value="Rossmann-like_a/b/a_fold"/>
</dbReference>
<dbReference type="HOGENOM" id="CLU_1321703_0_0_1"/>
<accession>G2R7R0</accession>
<dbReference type="GO" id="GO:0006526">
    <property type="term" value="P:L-arginine biosynthetic process"/>
    <property type="evidence" value="ECO:0007669"/>
    <property type="project" value="InterPro"/>
</dbReference>
<dbReference type="InterPro" id="IPR016084">
    <property type="entry name" value="Haem_Oase-like_multi-hlx"/>
</dbReference>
<organism evidence="1 2">
    <name type="scientific">Thermothielavioides terrestris (strain ATCC 38088 / NRRL 8126)</name>
    <name type="common">Thielavia terrestris</name>
    <dbReference type="NCBI Taxonomy" id="578455"/>
    <lineage>
        <taxon>Eukaryota</taxon>
        <taxon>Fungi</taxon>
        <taxon>Dikarya</taxon>
        <taxon>Ascomycota</taxon>
        <taxon>Pezizomycotina</taxon>
        <taxon>Sordariomycetes</taxon>
        <taxon>Sordariomycetidae</taxon>
        <taxon>Sordariales</taxon>
        <taxon>Chaetomiaceae</taxon>
        <taxon>Thermothielavioides</taxon>
        <taxon>Thermothielavioides terrestris</taxon>
    </lineage>
</organism>
<dbReference type="OrthoDB" id="10057598at2759"/>
<dbReference type="SUPFAM" id="SSF52402">
    <property type="entry name" value="Adenine nucleotide alpha hydrolases-like"/>
    <property type="match status" value="1"/>
</dbReference>
<evidence type="ECO:0000313" key="2">
    <source>
        <dbReference type="Proteomes" id="UP000008181"/>
    </source>
</evidence>
<dbReference type="eggNOG" id="ENOG502QVWE">
    <property type="taxonomic scope" value="Eukaryota"/>
</dbReference>
<dbReference type="InterPro" id="IPR018223">
    <property type="entry name" value="Arginosuc_synth_CS"/>
</dbReference>
<dbReference type="Gene3D" id="3.40.50.620">
    <property type="entry name" value="HUPs"/>
    <property type="match status" value="1"/>
</dbReference>
<proteinExistence type="predicted"/>
<dbReference type="Gene3D" id="1.20.910.10">
    <property type="entry name" value="Heme oxygenase-like"/>
    <property type="match status" value="1"/>
</dbReference>
<dbReference type="GO" id="GO:0005524">
    <property type="term" value="F:ATP binding"/>
    <property type="evidence" value="ECO:0007669"/>
    <property type="project" value="InterPro"/>
</dbReference>
<dbReference type="EMBL" id="CP003011">
    <property type="protein sequence ID" value="AEO67969.1"/>
    <property type="molecule type" value="Genomic_DNA"/>
</dbReference>
<evidence type="ECO:0000313" key="1">
    <source>
        <dbReference type="EMBL" id="AEO67969.1"/>
    </source>
</evidence>
<dbReference type="AlphaFoldDB" id="G2R7R0"/>